<dbReference type="Pfam" id="PF02803">
    <property type="entry name" value="Thiolase_C"/>
    <property type="match status" value="1"/>
</dbReference>
<feature type="domain" description="Thiolase C-terminal" evidence="7">
    <location>
        <begin position="272"/>
        <end position="393"/>
    </location>
</feature>
<dbReference type="EMBL" id="JACCFL010000001">
    <property type="protein sequence ID" value="NYJ25155.1"/>
    <property type="molecule type" value="Genomic_DNA"/>
</dbReference>
<feature type="active site" description="Acyl-thioester intermediate" evidence="4">
    <location>
        <position position="92"/>
    </location>
</feature>
<evidence type="ECO:0000256" key="5">
    <source>
        <dbReference type="RuleBase" id="RU003557"/>
    </source>
</evidence>
<name>A0A853D374_9MICO</name>
<dbReference type="CDD" id="cd00751">
    <property type="entry name" value="thiolase"/>
    <property type="match status" value="1"/>
</dbReference>
<evidence type="ECO:0000259" key="7">
    <source>
        <dbReference type="Pfam" id="PF02803"/>
    </source>
</evidence>
<protein>
    <submittedName>
        <fullName evidence="8">Acetyl-CoA acyltransferase</fullName>
        <ecNumber evidence="8">2.3.1.16</ecNumber>
    </submittedName>
</protein>
<feature type="active site" description="Proton acceptor" evidence="4">
    <location>
        <position position="380"/>
    </location>
</feature>
<dbReference type="Pfam" id="PF00108">
    <property type="entry name" value="Thiolase_N"/>
    <property type="match status" value="1"/>
</dbReference>
<dbReference type="Gene3D" id="3.40.47.10">
    <property type="match status" value="2"/>
</dbReference>
<dbReference type="PIRSF" id="PIRSF000429">
    <property type="entry name" value="Ac-CoA_Ac_transf"/>
    <property type="match status" value="1"/>
</dbReference>
<evidence type="ECO:0000313" key="9">
    <source>
        <dbReference type="Proteomes" id="UP000578352"/>
    </source>
</evidence>
<reference evidence="8 9" key="1">
    <citation type="submission" date="2020-07" db="EMBL/GenBank/DDBJ databases">
        <title>Sequencing the genomes of 1000 actinobacteria strains.</title>
        <authorList>
            <person name="Klenk H.-P."/>
        </authorList>
    </citation>
    <scope>NUCLEOTIDE SEQUENCE [LARGE SCALE GENOMIC DNA]</scope>
    <source>
        <strain evidence="8 9">DSM 15165</strain>
    </source>
</reference>
<keyword evidence="3 5" id="KW-0012">Acyltransferase</keyword>
<organism evidence="8 9">
    <name type="scientific">Leifsonia shinshuensis</name>
    <dbReference type="NCBI Taxonomy" id="150026"/>
    <lineage>
        <taxon>Bacteria</taxon>
        <taxon>Bacillati</taxon>
        <taxon>Actinomycetota</taxon>
        <taxon>Actinomycetes</taxon>
        <taxon>Micrococcales</taxon>
        <taxon>Microbacteriaceae</taxon>
        <taxon>Leifsonia</taxon>
    </lineage>
</organism>
<keyword evidence="2 5" id="KW-0808">Transferase</keyword>
<sequence length="394" mass="40693">MATEAVIVDVVRTPSGRGKPGGELSDIHPADLLAGVLAELVHRNGLDPVLVDDVIAGCVTQSGEQAGNIARTALLSAGFPESVPGVTIDRQCGSSQQAAAFAAQGVIAGAYDIVIACGVESMSRAPMGSNLGGASLGGELLHARYPEGLVNQGVAAELIAERWGFPREELDAFAAESHRRAAEAAASGAFESELVPVPTPDSGSVVADETIRPGTTAEKLAALSPSFRTDRLAARFPQLDWRITPGNSSPLTDGASAALIMSAEAAARLGLRPRARFHSFAVAGSDPLFMLTGILPATRKLLDRSGVKLEDIAAYEVNEAFAPVPLLWLREFGADASRMNPRGGAIALGHALGSSGTRLLGTLLNELEATGGRFGLQTMCEGGGTANATLIERL</sequence>
<feature type="domain" description="Thiolase N-terminal" evidence="6">
    <location>
        <begin position="6"/>
        <end position="263"/>
    </location>
</feature>
<dbReference type="NCBIfam" id="TIGR01930">
    <property type="entry name" value="AcCoA-C-Actrans"/>
    <property type="match status" value="1"/>
</dbReference>
<dbReference type="EC" id="2.3.1.16" evidence="8"/>
<accession>A0A853D374</accession>
<feature type="active site" description="Proton acceptor" evidence="4">
    <location>
        <position position="350"/>
    </location>
</feature>
<dbReference type="AlphaFoldDB" id="A0A853D374"/>
<evidence type="ECO:0000256" key="3">
    <source>
        <dbReference type="ARBA" id="ARBA00023315"/>
    </source>
</evidence>
<evidence type="ECO:0000256" key="1">
    <source>
        <dbReference type="ARBA" id="ARBA00010982"/>
    </source>
</evidence>
<dbReference type="InterPro" id="IPR020616">
    <property type="entry name" value="Thiolase_N"/>
</dbReference>
<comment type="similarity">
    <text evidence="1 5">Belongs to the thiolase-like superfamily. Thiolase family.</text>
</comment>
<evidence type="ECO:0000313" key="8">
    <source>
        <dbReference type="EMBL" id="NYJ25155.1"/>
    </source>
</evidence>
<dbReference type="InterPro" id="IPR016039">
    <property type="entry name" value="Thiolase-like"/>
</dbReference>
<dbReference type="PANTHER" id="PTHR43365:SF1">
    <property type="entry name" value="ACETYL-COA C-ACYLTRANSFERASE"/>
    <property type="match status" value="1"/>
</dbReference>
<dbReference type="InterPro" id="IPR002155">
    <property type="entry name" value="Thiolase"/>
</dbReference>
<gene>
    <name evidence="8" type="ORF">HNR13_003442</name>
</gene>
<proteinExistence type="inferred from homology"/>
<evidence type="ECO:0000256" key="4">
    <source>
        <dbReference type="PIRSR" id="PIRSR000429-1"/>
    </source>
</evidence>
<dbReference type="RefSeq" id="WP_179607763.1">
    <property type="nucleotide sequence ID" value="NZ_BAABEH010000001.1"/>
</dbReference>
<dbReference type="GO" id="GO:0003988">
    <property type="term" value="F:acetyl-CoA C-acyltransferase activity"/>
    <property type="evidence" value="ECO:0007669"/>
    <property type="project" value="UniProtKB-EC"/>
</dbReference>
<dbReference type="SUPFAM" id="SSF53901">
    <property type="entry name" value="Thiolase-like"/>
    <property type="match status" value="2"/>
</dbReference>
<dbReference type="Proteomes" id="UP000578352">
    <property type="component" value="Unassembled WGS sequence"/>
</dbReference>
<comment type="caution">
    <text evidence="8">The sequence shown here is derived from an EMBL/GenBank/DDBJ whole genome shotgun (WGS) entry which is preliminary data.</text>
</comment>
<dbReference type="InterPro" id="IPR020617">
    <property type="entry name" value="Thiolase_C"/>
</dbReference>
<evidence type="ECO:0000256" key="2">
    <source>
        <dbReference type="ARBA" id="ARBA00022679"/>
    </source>
</evidence>
<evidence type="ECO:0000259" key="6">
    <source>
        <dbReference type="Pfam" id="PF00108"/>
    </source>
</evidence>
<dbReference type="PANTHER" id="PTHR43365">
    <property type="entry name" value="BLR7806 PROTEIN"/>
    <property type="match status" value="1"/>
</dbReference>